<dbReference type="GO" id="GO:0006355">
    <property type="term" value="P:regulation of DNA-templated transcription"/>
    <property type="evidence" value="ECO:0007669"/>
    <property type="project" value="InterPro"/>
</dbReference>
<accession>A0A1H8JKY9</accession>
<name>A0A1H8JKY9_9SPHN</name>
<dbReference type="InterPro" id="IPR035965">
    <property type="entry name" value="PAS-like_dom_sf"/>
</dbReference>
<evidence type="ECO:0000313" key="3">
    <source>
        <dbReference type="Proteomes" id="UP000199206"/>
    </source>
</evidence>
<dbReference type="AlphaFoldDB" id="A0A1H8JKY9"/>
<dbReference type="InterPro" id="IPR000014">
    <property type="entry name" value="PAS"/>
</dbReference>
<reference evidence="3" key="1">
    <citation type="submission" date="2016-10" db="EMBL/GenBank/DDBJ databases">
        <authorList>
            <person name="Varghese N."/>
            <person name="Submissions S."/>
        </authorList>
    </citation>
    <scope>NUCLEOTIDE SEQUENCE [LARGE SCALE GENOMIC DNA]</scope>
    <source>
        <strain evidence="3">S6-262</strain>
    </source>
</reference>
<dbReference type="Gene3D" id="3.30.450.20">
    <property type="entry name" value="PAS domain"/>
    <property type="match status" value="1"/>
</dbReference>
<dbReference type="OrthoDB" id="7594920at2"/>
<dbReference type="EMBL" id="FOCF01000014">
    <property type="protein sequence ID" value="SEN81215.1"/>
    <property type="molecule type" value="Genomic_DNA"/>
</dbReference>
<evidence type="ECO:0000313" key="2">
    <source>
        <dbReference type="EMBL" id="SEN81215.1"/>
    </source>
</evidence>
<gene>
    <name evidence="2" type="ORF">SAMN05192583_3620</name>
</gene>
<evidence type="ECO:0000259" key="1">
    <source>
        <dbReference type="PROSITE" id="PS50112"/>
    </source>
</evidence>
<protein>
    <submittedName>
        <fullName evidence="2">PAS domain S-box-containing protein</fullName>
    </submittedName>
</protein>
<dbReference type="CDD" id="cd00130">
    <property type="entry name" value="PAS"/>
    <property type="match status" value="1"/>
</dbReference>
<dbReference type="Proteomes" id="UP000199206">
    <property type="component" value="Unassembled WGS sequence"/>
</dbReference>
<dbReference type="RefSeq" id="WP_093667117.1">
    <property type="nucleotide sequence ID" value="NZ_FOCF01000014.1"/>
</dbReference>
<dbReference type="SUPFAM" id="SSF55785">
    <property type="entry name" value="PYP-like sensor domain (PAS domain)"/>
    <property type="match status" value="1"/>
</dbReference>
<dbReference type="InterPro" id="IPR013767">
    <property type="entry name" value="PAS_fold"/>
</dbReference>
<dbReference type="PROSITE" id="PS50112">
    <property type="entry name" value="PAS"/>
    <property type="match status" value="1"/>
</dbReference>
<dbReference type="STRING" id="1166340.SAMN05192583_3620"/>
<dbReference type="Pfam" id="PF00989">
    <property type="entry name" value="PAS"/>
    <property type="match status" value="1"/>
</dbReference>
<feature type="domain" description="PAS" evidence="1">
    <location>
        <begin position="14"/>
        <end position="50"/>
    </location>
</feature>
<proteinExistence type="predicted"/>
<sequence length="224" mass="24608">MYAEGQTLGQCLSDADGIILAADATFLDLLGRDAKEVAGRHAMEFTFAPDRTVNAPMLERLGREDIPFTITKRFVRADGTLLWVTNHVAAVSDGTGLRRIIATSRQVESPITVGLIGRNLAAARRQLRDLDRAKRAFGADLIVSPPWELLLQLYLAEVEGEPISSEDLSDRVHLTIDMTLRWLEVCRMRGLIETEDDAPIAPDGLVRVTLQCQTMLDGVLAAKG</sequence>
<keyword evidence="3" id="KW-1185">Reference proteome</keyword>
<dbReference type="NCBIfam" id="TIGR00229">
    <property type="entry name" value="sensory_box"/>
    <property type="match status" value="1"/>
</dbReference>
<organism evidence="2 3">
    <name type="scientific">Sphingomonas gellani</name>
    <dbReference type="NCBI Taxonomy" id="1166340"/>
    <lineage>
        <taxon>Bacteria</taxon>
        <taxon>Pseudomonadati</taxon>
        <taxon>Pseudomonadota</taxon>
        <taxon>Alphaproteobacteria</taxon>
        <taxon>Sphingomonadales</taxon>
        <taxon>Sphingomonadaceae</taxon>
        <taxon>Sphingomonas</taxon>
    </lineage>
</organism>